<evidence type="ECO:0000313" key="1">
    <source>
        <dbReference type="EMBL" id="CAE8670326.1"/>
    </source>
</evidence>
<name>A0A813J9V0_POLGL</name>
<organism evidence="1 2">
    <name type="scientific">Polarella glacialis</name>
    <name type="common">Dinoflagellate</name>
    <dbReference type="NCBI Taxonomy" id="89957"/>
    <lineage>
        <taxon>Eukaryota</taxon>
        <taxon>Sar</taxon>
        <taxon>Alveolata</taxon>
        <taxon>Dinophyceae</taxon>
        <taxon>Suessiales</taxon>
        <taxon>Suessiaceae</taxon>
        <taxon>Polarella</taxon>
    </lineage>
</organism>
<reference evidence="1" key="1">
    <citation type="submission" date="2021-02" db="EMBL/GenBank/DDBJ databases">
        <authorList>
            <person name="Dougan E. K."/>
            <person name="Rhodes N."/>
            <person name="Thang M."/>
            <person name="Chan C."/>
        </authorList>
    </citation>
    <scope>NUCLEOTIDE SEQUENCE</scope>
</reference>
<comment type="caution">
    <text evidence="1">The sequence shown here is derived from an EMBL/GenBank/DDBJ whole genome shotgun (WGS) entry which is preliminary data.</text>
</comment>
<protein>
    <recommendedName>
        <fullName evidence="3">Protein C10</fullName>
    </recommendedName>
</protein>
<gene>
    <name evidence="1" type="ORF">PGLA2088_LOCUS17434</name>
</gene>
<evidence type="ECO:0008006" key="3">
    <source>
        <dbReference type="Google" id="ProtNLM"/>
    </source>
</evidence>
<sequence length="113" mass="12596">MAMPQITPEMAEGMIDKAILALENEETKSKVQAILDKAKEAEPEDEAKRQMLMMQEILPLAQSVVGDSWSEWGVTGDNAMMVMMQVQMMAMMSPVLQPKAQKVMSFFQGKVEA</sequence>
<evidence type="ECO:0000313" key="2">
    <source>
        <dbReference type="Proteomes" id="UP000626109"/>
    </source>
</evidence>
<dbReference type="Proteomes" id="UP000626109">
    <property type="component" value="Unassembled WGS sequence"/>
</dbReference>
<proteinExistence type="predicted"/>
<dbReference type="AlphaFoldDB" id="A0A813J9V0"/>
<accession>A0A813J9V0</accession>
<dbReference type="EMBL" id="CAJNNW010023160">
    <property type="protein sequence ID" value="CAE8670326.1"/>
    <property type="molecule type" value="Genomic_DNA"/>
</dbReference>